<dbReference type="InterPro" id="IPR051170">
    <property type="entry name" value="Neural/epithelial_adhesion"/>
</dbReference>
<dbReference type="GO" id="GO:0007399">
    <property type="term" value="P:nervous system development"/>
    <property type="evidence" value="ECO:0007669"/>
    <property type="project" value="UniProtKB-ARBA"/>
</dbReference>
<dbReference type="InterPro" id="IPR003598">
    <property type="entry name" value="Ig_sub2"/>
</dbReference>
<dbReference type="Gene3D" id="2.60.40.10">
    <property type="entry name" value="Immunoglobulins"/>
    <property type="match status" value="3"/>
</dbReference>
<dbReference type="FunFam" id="2.60.40.10:FF:000032">
    <property type="entry name" value="palladin isoform X1"/>
    <property type="match status" value="2"/>
</dbReference>
<dbReference type="InterPro" id="IPR013098">
    <property type="entry name" value="Ig_I-set"/>
</dbReference>
<keyword evidence="5" id="KW-1133">Transmembrane helix</keyword>
<dbReference type="AlphaFoldDB" id="A0A1B6DN04"/>
<dbReference type="SMART" id="SM00408">
    <property type="entry name" value="IGc2"/>
    <property type="match status" value="3"/>
</dbReference>
<protein>
    <recommendedName>
        <fullName evidence="9">Ig-like domain-containing protein</fullName>
    </recommendedName>
</protein>
<dbReference type="SUPFAM" id="SSF48726">
    <property type="entry name" value="Immunoglobulin"/>
    <property type="match status" value="3"/>
</dbReference>
<evidence type="ECO:0000256" key="6">
    <source>
        <dbReference type="ARBA" id="ARBA00023136"/>
    </source>
</evidence>
<feature type="domain" description="Ig-like" evidence="9">
    <location>
        <begin position="195"/>
        <end position="279"/>
    </location>
</feature>
<keyword evidence="7" id="KW-1015">Disulfide bond</keyword>
<dbReference type="Pfam" id="PF07679">
    <property type="entry name" value="I-set"/>
    <property type="match status" value="2"/>
</dbReference>
<sequence>PFLIKGPQDAVTLAGASIVFSCQVGGHPMTDVLWKRTAGGNMPLGRVHVLEDRSLRIESITLEDEGEYMCEVDNAVGSLMASATLTVHSPPVILIRPTEQNVEHGQDAVFVCGVEGKPSPSVFWSIEGSHFLLFPGESSGRLLASNTPDGHTTLTIQDVNRNDSQLVVVCSAVNQAGSDSWRARLTVSSPEDHPPPVIILGPANQTLPLKSVATMMCNATGNPIPVITWYKNGAPVIQENNKLNLSDSGTLNINNLVKADEGLYTCVASSRSGKATWSA</sequence>
<evidence type="ECO:0000256" key="7">
    <source>
        <dbReference type="ARBA" id="ARBA00023157"/>
    </source>
</evidence>
<dbReference type="PANTHER" id="PTHR12231:SF253">
    <property type="entry name" value="DPR-INTERACTING PROTEIN ETA, ISOFORM B-RELATED"/>
    <property type="match status" value="1"/>
</dbReference>
<dbReference type="InterPro" id="IPR007110">
    <property type="entry name" value="Ig-like_dom"/>
</dbReference>
<dbReference type="InterPro" id="IPR013783">
    <property type="entry name" value="Ig-like_fold"/>
</dbReference>
<keyword evidence="8" id="KW-0393">Immunoglobulin domain</keyword>
<evidence type="ECO:0000259" key="9">
    <source>
        <dbReference type="PROSITE" id="PS50835"/>
    </source>
</evidence>
<evidence type="ECO:0000256" key="3">
    <source>
        <dbReference type="ARBA" id="ARBA00022729"/>
    </source>
</evidence>
<dbReference type="EMBL" id="GEDC01010250">
    <property type="protein sequence ID" value="JAS27048.1"/>
    <property type="molecule type" value="Transcribed_RNA"/>
</dbReference>
<dbReference type="FunFam" id="2.60.40.10:FF:000008">
    <property type="entry name" value="roundabout homolog 2 isoform X2"/>
    <property type="match status" value="1"/>
</dbReference>
<dbReference type="PROSITE" id="PS50835">
    <property type="entry name" value="IG_LIKE"/>
    <property type="match status" value="3"/>
</dbReference>
<evidence type="ECO:0000256" key="1">
    <source>
        <dbReference type="ARBA" id="ARBA00004167"/>
    </source>
</evidence>
<accession>A0A1B6DN04</accession>
<feature type="domain" description="Ig-like" evidence="9">
    <location>
        <begin position="1"/>
        <end position="86"/>
    </location>
</feature>
<keyword evidence="6" id="KW-0472">Membrane</keyword>
<organism evidence="10">
    <name type="scientific">Clastoptera arizonana</name>
    <name type="common">Arizona spittle bug</name>
    <dbReference type="NCBI Taxonomy" id="38151"/>
    <lineage>
        <taxon>Eukaryota</taxon>
        <taxon>Metazoa</taxon>
        <taxon>Ecdysozoa</taxon>
        <taxon>Arthropoda</taxon>
        <taxon>Hexapoda</taxon>
        <taxon>Insecta</taxon>
        <taxon>Pterygota</taxon>
        <taxon>Neoptera</taxon>
        <taxon>Paraneoptera</taxon>
        <taxon>Hemiptera</taxon>
        <taxon>Auchenorrhyncha</taxon>
        <taxon>Cercopoidea</taxon>
        <taxon>Clastopteridae</taxon>
        <taxon>Clastoptera</taxon>
    </lineage>
</organism>
<name>A0A1B6DN04_9HEMI</name>
<evidence type="ECO:0000256" key="2">
    <source>
        <dbReference type="ARBA" id="ARBA00022692"/>
    </source>
</evidence>
<evidence type="ECO:0000256" key="8">
    <source>
        <dbReference type="ARBA" id="ARBA00023319"/>
    </source>
</evidence>
<dbReference type="InterPro" id="IPR003599">
    <property type="entry name" value="Ig_sub"/>
</dbReference>
<keyword evidence="3" id="KW-0732">Signal</keyword>
<evidence type="ECO:0000313" key="10">
    <source>
        <dbReference type="EMBL" id="JAS27048.1"/>
    </source>
</evidence>
<dbReference type="GO" id="GO:0043005">
    <property type="term" value="C:neuron projection"/>
    <property type="evidence" value="ECO:0007669"/>
    <property type="project" value="TreeGrafter"/>
</dbReference>
<keyword evidence="2" id="KW-0812">Transmembrane</keyword>
<reference evidence="10" key="1">
    <citation type="submission" date="2015-12" db="EMBL/GenBank/DDBJ databases">
        <title>De novo transcriptome assembly of four potential Pierce s Disease insect vectors from Arizona vineyards.</title>
        <authorList>
            <person name="Tassone E.E."/>
        </authorList>
    </citation>
    <scope>NUCLEOTIDE SEQUENCE</scope>
</reference>
<comment type="subcellular location">
    <subcellularLocation>
        <location evidence="1">Membrane</location>
        <topology evidence="1">Single-pass membrane protein</topology>
    </subcellularLocation>
</comment>
<evidence type="ECO:0000256" key="5">
    <source>
        <dbReference type="ARBA" id="ARBA00022989"/>
    </source>
</evidence>
<proteinExistence type="predicted"/>
<gene>
    <name evidence="10" type="ORF">g.1932</name>
</gene>
<dbReference type="SMART" id="SM00409">
    <property type="entry name" value="IG"/>
    <property type="match status" value="3"/>
</dbReference>
<evidence type="ECO:0000256" key="4">
    <source>
        <dbReference type="ARBA" id="ARBA00022737"/>
    </source>
</evidence>
<feature type="non-terminal residue" evidence="10">
    <location>
        <position position="279"/>
    </location>
</feature>
<dbReference type="GO" id="GO:0016020">
    <property type="term" value="C:membrane"/>
    <property type="evidence" value="ECO:0007669"/>
    <property type="project" value="UniProtKB-SubCell"/>
</dbReference>
<dbReference type="Pfam" id="PF13927">
    <property type="entry name" value="Ig_3"/>
    <property type="match status" value="1"/>
</dbReference>
<dbReference type="InterPro" id="IPR036179">
    <property type="entry name" value="Ig-like_dom_sf"/>
</dbReference>
<keyword evidence="4" id="KW-0677">Repeat</keyword>
<feature type="domain" description="Ig-like" evidence="9">
    <location>
        <begin position="90"/>
        <end position="188"/>
    </location>
</feature>
<feature type="non-terminal residue" evidence="10">
    <location>
        <position position="1"/>
    </location>
</feature>
<dbReference type="PANTHER" id="PTHR12231">
    <property type="entry name" value="CTX-RELATED TYPE I TRANSMEMBRANE PROTEIN"/>
    <property type="match status" value="1"/>
</dbReference>